<feature type="domain" description="DUF2427" evidence="3">
    <location>
        <begin position="22"/>
        <end position="75"/>
    </location>
</feature>
<evidence type="ECO:0000259" key="3">
    <source>
        <dbReference type="Pfam" id="PF10348"/>
    </source>
</evidence>
<proteinExistence type="predicted"/>
<reference evidence="5" key="1">
    <citation type="journal article" date="2020" name="Fungal Divers.">
        <title>Resolving the Mortierellaceae phylogeny through synthesis of multi-gene phylogenetics and phylogenomics.</title>
        <authorList>
            <person name="Vandepol N."/>
            <person name="Liber J."/>
            <person name="Desiro A."/>
            <person name="Na H."/>
            <person name="Kennedy M."/>
            <person name="Barry K."/>
            <person name="Grigoriev I.V."/>
            <person name="Miller A.N."/>
            <person name="O'Donnell K."/>
            <person name="Stajich J.E."/>
            <person name="Bonito G."/>
        </authorList>
    </citation>
    <scope>NUCLEOTIDE SEQUENCE</scope>
    <source>
        <strain evidence="5">KOD948</strain>
    </source>
</reference>
<gene>
    <name evidence="5" type="ORF">BG011_001982</name>
</gene>
<dbReference type="PANTHER" id="PTHR31685:SF2">
    <property type="entry name" value="PROTEIN YTP1"/>
    <property type="match status" value="1"/>
</dbReference>
<feature type="transmembrane region" description="Helical" evidence="2">
    <location>
        <begin position="24"/>
        <end position="47"/>
    </location>
</feature>
<keyword evidence="2" id="KW-0812">Transmembrane</keyword>
<dbReference type="Pfam" id="PF10355">
    <property type="entry name" value="Ytp1"/>
    <property type="match status" value="1"/>
</dbReference>
<keyword evidence="2" id="KW-0472">Membrane</keyword>
<feature type="transmembrane region" description="Helical" evidence="2">
    <location>
        <begin position="131"/>
        <end position="149"/>
    </location>
</feature>
<protein>
    <recommendedName>
        <fullName evidence="7">Integral membrane protein</fullName>
    </recommendedName>
</protein>
<dbReference type="InterPro" id="IPR018827">
    <property type="entry name" value="YTP1_C"/>
</dbReference>
<dbReference type="OrthoDB" id="4137487at2759"/>
<organism evidence="5 6">
    <name type="scientific">Mortierella polycephala</name>
    <dbReference type="NCBI Taxonomy" id="41804"/>
    <lineage>
        <taxon>Eukaryota</taxon>
        <taxon>Fungi</taxon>
        <taxon>Fungi incertae sedis</taxon>
        <taxon>Mucoromycota</taxon>
        <taxon>Mortierellomycotina</taxon>
        <taxon>Mortierellomycetes</taxon>
        <taxon>Mortierellales</taxon>
        <taxon>Mortierellaceae</taxon>
        <taxon>Mortierella</taxon>
    </lineage>
</organism>
<dbReference type="Proteomes" id="UP000726737">
    <property type="component" value="Unassembled WGS sequence"/>
</dbReference>
<evidence type="ECO:0000259" key="4">
    <source>
        <dbReference type="Pfam" id="PF10355"/>
    </source>
</evidence>
<evidence type="ECO:0000256" key="1">
    <source>
        <dbReference type="SAM" id="MobiDB-lite"/>
    </source>
</evidence>
<feature type="transmembrane region" description="Helical" evidence="2">
    <location>
        <begin position="54"/>
        <end position="72"/>
    </location>
</feature>
<feature type="domain" description="Protein YTP1-like C-terminal" evidence="4">
    <location>
        <begin position="184"/>
        <end position="467"/>
    </location>
</feature>
<dbReference type="PANTHER" id="PTHR31685">
    <property type="entry name" value="INTEGRAL MEMBRANE PROTEIN (AFU_ORTHOLOGUE AFUA_6G12730)-RELATED"/>
    <property type="match status" value="1"/>
</dbReference>
<name>A0A9P6Q490_9FUNG</name>
<dbReference type="AlphaFoldDB" id="A0A9P6Q490"/>
<evidence type="ECO:0000313" key="6">
    <source>
        <dbReference type="Proteomes" id="UP000726737"/>
    </source>
</evidence>
<feature type="transmembrane region" description="Helical" evidence="2">
    <location>
        <begin position="240"/>
        <end position="257"/>
    </location>
</feature>
<evidence type="ECO:0000313" key="5">
    <source>
        <dbReference type="EMBL" id="KAG0260281.1"/>
    </source>
</evidence>
<dbReference type="InterPro" id="IPR018825">
    <property type="entry name" value="DUF2427"/>
</dbReference>
<evidence type="ECO:0008006" key="7">
    <source>
        <dbReference type="Google" id="ProtNLM"/>
    </source>
</evidence>
<keyword evidence="6" id="KW-1185">Reference proteome</keyword>
<accession>A0A9P6Q490</accession>
<feature type="transmembrane region" description="Helical" evidence="2">
    <location>
        <begin position="208"/>
        <end position="228"/>
    </location>
</feature>
<feature type="region of interest" description="Disordered" evidence="1">
    <location>
        <begin position="378"/>
        <end position="399"/>
    </location>
</feature>
<feature type="transmembrane region" description="Helical" evidence="2">
    <location>
        <begin position="333"/>
        <end position="351"/>
    </location>
</feature>
<sequence>MDHMNDVNPHAHAVSPVHLTNPLIIIHVTCMFTAYGILLPIGIMLGIRRHKYHIPWNTAMFLVAMVGYFFGYGHHMFGIGKGAHDDNGGDENDHLSGNMPGMGMDDIAKRQAGDTSAEHYGWTWNTSAHGALANLMLLLLFVQVGMGVYRKLIKARPRLQLAWLSNTFPRKIHSYLGKAHLVLAYIQIVLGCIKLIEACPGQAFGQCISHIVMGGSFWWYGGIYIAYLVGSFPGVSRPEWYESLVMTVWGVINFSILHQWGTRWSHSDLQHTSLGLLWVGGGTLSLFLESKYSPLAQFIIRKNPIPALLIILTGYAMGQHSQYYIFATRVHTFFGYCLMLGGVARLIQLALRPPVSPMSVSSNTNNVEDDEDDATLEGEDLQDKSKNRHSGNGDENVEGIAKGETPVSAFFGFLSALGLISAGLLFQSAHEEQLNLMTYYLSDASTYVNWVMAFAFFTCTFILMITQVGKKQIGGGDTGANSKTYNRVRTRVDSEDHGRHLNRNDIEMSGFLEADD</sequence>
<dbReference type="EMBL" id="JAAAJA010000159">
    <property type="protein sequence ID" value="KAG0260281.1"/>
    <property type="molecule type" value="Genomic_DNA"/>
</dbReference>
<evidence type="ECO:0000256" key="2">
    <source>
        <dbReference type="SAM" id="Phobius"/>
    </source>
</evidence>
<feature type="transmembrane region" description="Helical" evidence="2">
    <location>
        <begin position="447"/>
        <end position="465"/>
    </location>
</feature>
<keyword evidence="2" id="KW-1133">Transmembrane helix</keyword>
<comment type="caution">
    <text evidence="5">The sequence shown here is derived from an EMBL/GenBank/DDBJ whole genome shotgun (WGS) entry which is preliminary data.</text>
</comment>
<dbReference type="Pfam" id="PF10348">
    <property type="entry name" value="DUF2427"/>
    <property type="match status" value="1"/>
</dbReference>
<feature type="transmembrane region" description="Helical" evidence="2">
    <location>
        <begin position="407"/>
        <end position="427"/>
    </location>
</feature>